<dbReference type="GO" id="GO:0007188">
    <property type="term" value="P:adenylate cyclase-modulating G protein-coupled receptor signaling pathway"/>
    <property type="evidence" value="ECO:0007669"/>
    <property type="project" value="TreeGrafter"/>
</dbReference>
<dbReference type="GO" id="GO:0005886">
    <property type="term" value="C:plasma membrane"/>
    <property type="evidence" value="ECO:0007669"/>
    <property type="project" value="TreeGrafter"/>
</dbReference>
<dbReference type="Gene3D" id="1.20.1070.10">
    <property type="entry name" value="Rhodopsin 7-helix transmembrane proteins"/>
    <property type="match status" value="1"/>
</dbReference>
<protein>
    <recommendedName>
        <fullName evidence="6">G-protein coupled receptors family 2 profile 2 domain-containing protein</fullName>
    </recommendedName>
</protein>
<evidence type="ECO:0000256" key="3">
    <source>
        <dbReference type="ARBA" id="ARBA00022989"/>
    </source>
</evidence>
<evidence type="ECO:0000313" key="7">
    <source>
        <dbReference type="EMBL" id="OXB53361.1"/>
    </source>
</evidence>
<dbReference type="PANTHER" id="PTHR45620">
    <property type="entry name" value="PDF RECEPTOR-LIKE PROTEIN-RELATED"/>
    <property type="match status" value="1"/>
</dbReference>
<evidence type="ECO:0000259" key="6">
    <source>
        <dbReference type="PROSITE" id="PS50261"/>
    </source>
</evidence>
<feature type="domain" description="G-protein coupled receptors family 2 profile 2" evidence="6">
    <location>
        <begin position="47"/>
        <end position="157"/>
    </location>
</feature>
<keyword evidence="2 5" id="KW-0812">Transmembrane</keyword>
<gene>
    <name evidence="7" type="ORF">ASZ78_012814</name>
</gene>
<dbReference type="Proteomes" id="UP000198323">
    <property type="component" value="Unassembled WGS sequence"/>
</dbReference>
<keyword evidence="4 5" id="KW-0472">Membrane</keyword>
<dbReference type="GO" id="GO:0007166">
    <property type="term" value="P:cell surface receptor signaling pathway"/>
    <property type="evidence" value="ECO:0007669"/>
    <property type="project" value="InterPro"/>
</dbReference>
<dbReference type="AlphaFoldDB" id="A0A226MDP0"/>
<name>A0A226MDP0_CALSU</name>
<keyword evidence="8" id="KW-1185">Reference proteome</keyword>
<comment type="subcellular location">
    <subcellularLocation>
        <location evidence="1">Membrane</location>
        <topology evidence="1">Multi-pass membrane protein</topology>
    </subcellularLocation>
</comment>
<evidence type="ECO:0000256" key="5">
    <source>
        <dbReference type="SAM" id="Phobius"/>
    </source>
</evidence>
<dbReference type="InterPro" id="IPR000832">
    <property type="entry name" value="GPCR_2_secretin-like"/>
</dbReference>
<evidence type="ECO:0000256" key="1">
    <source>
        <dbReference type="ARBA" id="ARBA00004141"/>
    </source>
</evidence>
<reference evidence="7 8" key="1">
    <citation type="submission" date="2016-07" db="EMBL/GenBank/DDBJ databases">
        <title>Disparate Historic Effective Population Sizes Predicted by Modern Levels of Genome Diversity for the Scaled Quail (Callipepla squamata) and the Northern Bobwhite (Colinus virginianus): Inferences from First and Second Generation Draft Genome Assemblies for Sympatric New World Quail.</title>
        <authorList>
            <person name="Oldeschulte D.L."/>
            <person name="Halley Y.A."/>
            <person name="Bhattarai E.K."/>
            <person name="Brashear W.A."/>
            <person name="Hill J."/>
            <person name="Metz R.P."/>
            <person name="Johnson C.D."/>
            <person name="Rollins D."/>
            <person name="Peterson M.J."/>
            <person name="Bickhart D.M."/>
            <person name="Decker J.E."/>
            <person name="Seabury C.M."/>
        </authorList>
    </citation>
    <scope>NUCLEOTIDE SEQUENCE [LARGE SCALE GENOMIC DNA]</scope>
    <source>
        <strain evidence="7 8">Texas</strain>
        <tissue evidence="7">Leg muscle</tissue>
    </source>
</reference>
<dbReference type="PRINTS" id="PR00249">
    <property type="entry name" value="GPCRSECRETIN"/>
</dbReference>
<dbReference type="PROSITE" id="PS50261">
    <property type="entry name" value="G_PROTEIN_RECEP_F2_4"/>
    <property type="match status" value="1"/>
</dbReference>
<dbReference type="GO" id="GO:0017046">
    <property type="term" value="F:peptide hormone binding"/>
    <property type="evidence" value="ECO:0007669"/>
    <property type="project" value="TreeGrafter"/>
</dbReference>
<evidence type="ECO:0000313" key="8">
    <source>
        <dbReference type="Proteomes" id="UP000198323"/>
    </source>
</evidence>
<dbReference type="STRING" id="9009.A0A226MDP0"/>
<keyword evidence="3 5" id="KW-1133">Transmembrane helix</keyword>
<organism evidence="7 8">
    <name type="scientific">Callipepla squamata</name>
    <name type="common">Scaled quail</name>
    <dbReference type="NCBI Taxonomy" id="9009"/>
    <lineage>
        <taxon>Eukaryota</taxon>
        <taxon>Metazoa</taxon>
        <taxon>Chordata</taxon>
        <taxon>Craniata</taxon>
        <taxon>Vertebrata</taxon>
        <taxon>Euteleostomi</taxon>
        <taxon>Archelosauria</taxon>
        <taxon>Archosauria</taxon>
        <taxon>Dinosauria</taxon>
        <taxon>Saurischia</taxon>
        <taxon>Theropoda</taxon>
        <taxon>Coelurosauria</taxon>
        <taxon>Aves</taxon>
        <taxon>Neognathae</taxon>
        <taxon>Galloanserae</taxon>
        <taxon>Galliformes</taxon>
        <taxon>Odontophoridae</taxon>
        <taxon>Callipepla</taxon>
    </lineage>
</organism>
<proteinExistence type="predicted"/>
<dbReference type="GO" id="GO:0016519">
    <property type="term" value="F:gastric inhibitory peptide receptor activity"/>
    <property type="evidence" value="ECO:0007669"/>
    <property type="project" value="TreeGrafter"/>
</dbReference>
<evidence type="ECO:0000256" key="2">
    <source>
        <dbReference type="ARBA" id="ARBA00022692"/>
    </source>
</evidence>
<evidence type="ECO:0000256" key="4">
    <source>
        <dbReference type="ARBA" id="ARBA00023136"/>
    </source>
</evidence>
<dbReference type="PANTHER" id="PTHR45620:SF5">
    <property type="entry name" value="GASTRIC INHIBITORY POLYPEPTIDE RECEPTOR"/>
    <property type="match status" value="1"/>
</dbReference>
<dbReference type="GO" id="GO:0008528">
    <property type="term" value="F:G protein-coupled peptide receptor activity"/>
    <property type="evidence" value="ECO:0007669"/>
    <property type="project" value="TreeGrafter"/>
</dbReference>
<feature type="non-terminal residue" evidence="7">
    <location>
        <position position="1"/>
    </location>
</feature>
<dbReference type="OrthoDB" id="5967113at2759"/>
<comment type="caution">
    <text evidence="7">The sequence shown here is derived from an EMBL/GenBank/DDBJ whole genome shotgun (WGS) entry which is preliminary data.</text>
</comment>
<dbReference type="InterPro" id="IPR050332">
    <property type="entry name" value="GPCR_2"/>
</dbReference>
<dbReference type="EMBL" id="MCFN01001241">
    <property type="protein sequence ID" value="OXB53361.1"/>
    <property type="molecule type" value="Genomic_DNA"/>
</dbReference>
<dbReference type="Pfam" id="PF00002">
    <property type="entry name" value="7tm_2"/>
    <property type="match status" value="1"/>
</dbReference>
<sequence>GERSAAATLAAWQQYRRACELRLRHDPPAPGEHSGVGERQAWLLEQFRLVYTVGYSVSLVSLLLALLLLLLFRLSYPGVGVTKNWGYPQHRAGPTPLSPLSPQAVAGCRLAQALMQYCVGANYGWLLAEGLFLHKLLVLATFSGDRCLPAFLLLGWGEVSPCPHVPMSP</sequence>
<feature type="transmembrane region" description="Helical" evidence="5">
    <location>
        <begin position="49"/>
        <end position="72"/>
    </location>
</feature>
<dbReference type="InterPro" id="IPR017981">
    <property type="entry name" value="GPCR_2-like_7TM"/>
</dbReference>
<accession>A0A226MDP0</accession>